<evidence type="ECO:0000313" key="4">
    <source>
        <dbReference type="Proteomes" id="UP000278334"/>
    </source>
</evidence>
<gene>
    <name evidence="2" type="ORF">MS2017_0375</name>
    <name evidence="3" type="ORF">THERMOS_1531</name>
</gene>
<sequence>MKTTIGLDEMKNVRGGNINSIIIPVGVLIMLVPVLAPALGIVEVGLAVS</sequence>
<keyword evidence="1" id="KW-0472">Membrane</keyword>
<dbReference type="KEGG" id="bthg:MS2017_0375"/>
<evidence type="ECO:0000313" key="2">
    <source>
        <dbReference type="EMBL" id="AYQ56121.1"/>
    </source>
</evidence>
<keyword evidence="1" id="KW-0812">Transmembrane</keyword>
<organism evidence="2 4">
    <name type="scientific">Bathymodiolus thermophilus thioautotrophic gill symbiont</name>
    <dbReference type="NCBI Taxonomy" id="2360"/>
    <lineage>
        <taxon>Bacteria</taxon>
        <taxon>Pseudomonadati</taxon>
        <taxon>Pseudomonadota</taxon>
        <taxon>Gammaproteobacteria</taxon>
        <taxon>sulfur-oxidizing symbionts</taxon>
    </lineage>
</organism>
<accession>A0A3G3IK45</accession>
<evidence type="ECO:0000313" key="3">
    <source>
        <dbReference type="EMBL" id="CAB5502137.1"/>
    </source>
</evidence>
<proteinExistence type="predicted"/>
<evidence type="ECO:0000313" key="5">
    <source>
        <dbReference type="Proteomes" id="UP000643672"/>
    </source>
</evidence>
<feature type="transmembrane region" description="Helical" evidence="1">
    <location>
        <begin position="21"/>
        <end position="42"/>
    </location>
</feature>
<dbReference type="Proteomes" id="UP000643672">
    <property type="component" value="Unassembled WGS sequence"/>
</dbReference>
<reference evidence="3 5" key="2">
    <citation type="submission" date="2020-05" db="EMBL/GenBank/DDBJ databases">
        <authorList>
            <person name="Petersen J."/>
            <person name="Sayavedra L."/>
        </authorList>
    </citation>
    <scope>NUCLEOTIDE SEQUENCE [LARGE SCALE GENOMIC DNA]</scope>
    <source>
        <strain evidence="3">B thermophilus SOXS</strain>
    </source>
</reference>
<keyword evidence="1" id="KW-1133">Transmembrane helix</keyword>
<dbReference type="EMBL" id="CP024634">
    <property type="protein sequence ID" value="AYQ56121.1"/>
    <property type="molecule type" value="Genomic_DNA"/>
</dbReference>
<dbReference type="EMBL" id="CAESAQ020000076">
    <property type="protein sequence ID" value="CAB5502137.1"/>
    <property type="molecule type" value="Genomic_DNA"/>
</dbReference>
<dbReference type="RefSeq" id="WP_158009466.1">
    <property type="nucleotide sequence ID" value="NZ_CAESAQ020000076.1"/>
</dbReference>
<dbReference type="Proteomes" id="UP000278334">
    <property type="component" value="Chromosome"/>
</dbReference>
<protein>
    <submittedName>
        <fullName evidence="2">Uncharacterized protein</fullName>
    </submittedName>
</protein>
<dbReference type="AlphaFoldDB" id="A0A3G3IK45"/>
<name>A0A3G3IK45_9GAMM</name>
<keyword evidence="5" id="KW-1185">Reference proteome</keyword>
<reference evidence="2 4" key="1">
    <citation type="submission" date="2017-11" db="EMBL/GenBank/DDBJ databases">
        <title>Genome sequence of the bacterial symbiont EPR9N from a vent mussel Bathymodiolus thermophilus.</title>
        <authorList>
            <person name="Won Y.-J."/>
        </authorList>
    </citation>
    <scope>NUCLEOTIDE SEQUENCE [LARGE SCALE GENOMIC DNA]</scope>
    <source>
        <strain evidence="2 4">EPR9N</strain>
    </source>
</reference>
<evidence type="ECO:0000256" key="1">
    <source>
        <dbReference type="SAM" id="Phobius"/>
    </source>
</evidence>